<evidence type="ECO:0000313" key="13">
    <source>
        <dbReference type="Proteomes" id="UP000034407"/>
    </source>
</evidence>
<keyword evidence="13" id="KW-1185">Reference proteome</keyword>
<sequence length="282" mass="31709">MFNIDSFWQGFISLASNVNIPDIVDIAIVTYIFYKVYTFIKDTRAEQVLKGMLFLLVATKVSEIFNLHTLYWMLENTLTVGLIAVLIIFQPELRSGLEYIGRTKFTFLGKNNYTISEDQLKKDIEEIVECLYSLSRQKIGALIIMERDTRIGEVINTGTIIDAEISRQLLINIFIPNTPLHDGAVVIRDGKVKAAACFLPLTESKDLSKDLGTRHRAAIGVSEISDCLSLIVSEETGAVSIAKSGKLYRNMTKERLTNILRSNLKSSDQDQEKGFLKGGIFR</sequence>
<comment type="similarity">
    <text evidence="10">Belongs to the adenylate cyclase family. DacA/CdaA subfamily.</text>
</comment>
<keyword evidence="3 10" id="KW-0808">Transferase</keyword>
<evidence type="ECO:0000256" key="9">
    <source>
        <dbReference type="ARBA" id="ARBA00023136"/>
    </source>
</evidence>
<evidence type="ECO:0000256" key="2">
    <source>
        <dbReference type="ARBA" id="ARBA00022475"/>
    </source>
</evidence>
<name>A0A0M3DKR9_9FIRM</name>
<dbReference type="OrthoDB" id="9807385at2"/>
<dbReference type="PANTHER" id="PTHR34185">
    <property type="entry name" value="DIADENYLATE CYCLASE"/>
    <property type="match status" value="1"/>
</dbReference>
<evidence type="ECO:0000256" key="10">
    <source>
        <dbReference type="HAMAP-Rule" id="MF_01499"/>
    </source>
</evidence>
<dbReference type="EMBL" id="LBBT01000137">
    <property type="protein sequence ID" value="KKY01972.1"/>
    <property type="molecule type" value="Genomic_DNA"/>
</dbReference>
<organism evidence="12 13">
    <name type="scientific">Paraclostridium benzoelyticum</name>
    <dbReference type="NCBI Taxonomy" id="1629550"/>
    <lineage>
        <taxon>Bacteria</taxon>
        <taxon>Bacillati</taxon>
        <taxon>Bacillota</taxon>
        <taxon>Clostridia</taxon>
        <taxon>Peptostreptococcales</taxon>
        <taxon>Peptostreptococcaceae</taxon>
        <taxon>Paraclostridium</taxon>
    </lineage>
</organism>
<keyword evidence="7 10" id="KW-0067">ATP-binding</keyword>
<reference evidence="12 13" key="1">
    <citation type="submission" date="2015-04" db="EMBL/GenBank/DDBJ databases">
        <title>Microcin producing Clostridium sp. JC272T.</title>
        <authorList>
            <person name="Jyothsna T."/>
            <person name="Sasikala C."/>
            <person name="Ramana C."/>
        </authorList>
    </citation>
    <scope>NUCLEOTIDE SEQUENCE [LARGE SCALE GENOMIC DNA]</scope>
    <source>
        <strain evidence="12 13">JC272</strain>
    </source>
</reference>
<dbReference type="Pfam" id="PF19293">
    <property type="entry name" value="CdaA_N"/>
    <property type="match status" value="1"/>
</dbReference>
<proteinExistence type="inferred from homology"/>
<dbReference type="InterPro" id="IPR014046">
    <property type="entry name" value="C-di-AMP_synthase"/>
</dbReference>
<keyword evidence="9 10" id="KW-0472">Membrane</keyword>
<dbReference type="Gene3D" id="3.40.1700.10">
    <property type="entry name" value="DNA integrity scanning protein, DisA, N-terminal domain"/>
    <property type="match status" value="1"/>
</dbReference>
<dbReference type="PROSITE" id="PS51794">
    <property type="entry name" value="DAC"/>
    <property type="match status" value="1"/>
</dbReference>
<dbReference type="GO" id="GO:0004016">
    <property type="term" value="F:adenylate cyclase activity"/>
    <property type="evidence" value="ECO:0007669"/>
    <property type="project" value="UniProtKB-UniRule"/>
</dbReference>
<evidence type="ECO:0000256" key="3">
    <source>
        <dbReference type="ARBA" id="ARBA00022679"/>
    </source>
</evidence>
<dbReference type="EC" id="2.7.7.85" evidence="10"/>
<comment type="catalytic activity">
    <reaction evidence="1 10">
        <text>2 ATP = 3',3'-c-di-AMP + 2 diphosphate</text>
        <dbReference type="Rhea" id="RHEA:35655"/>
        <dbReference type="ChEBI" id="CHEBI:30616"/>
        <dbReference type="ChEBI" id="CHEBI:33019"/>
        <dbReference type="ChEBI" id="CHEBI:71500"/>
        <dbReference type="EC" id="2.7.7.85"/>
    </reaction>
</comment>
<dbReference type="InterPro" id="IPR034701">
    <property type="entry name" value="CdaA"/>
</dbReference>
<dbReference type="PIRSF" id="PIRSF004793">
    <property type="entry name" value="UCP004793"/>
    <property type="match status" value="1"/>
</dbReference>
<keyword evidence="6 10" id="KW-0547">Nucleotide-binding</keyword>
<dbReference type="InterPro" id="IPR045585">
    <property type="entry name" value="CdaA_N"/>
</dbReference>
<evidence type="ECO:0000256" key="7">
    <source>
        <dbReference type="ARBA" id="ARBA00022840"/>
    </source>
</evidence>
<dbReference type="SUPFAM" id="SSF143597">
    <property type="entry name" value="YojJ-like"/>
    <property type="match status" value="1"/>
</dbReference>
<dbReference type="InterPro" id="IPR003390">
    <property type="entry name" value="DNA_integrity_scan_DisA_N"/>
</dbReference>
<evidence type="ECO:0000259" key="11">
    <source>
        <dbReference type="PROSITE" id="PS51794"/>
    </source>
</evidence>
<evidence type="ECO:0000256" key="6">
    <source>
        <dbReference type="ARBA" id="ARBA00022741"/>
    </source>
</evidence>
<keyword evidence="8 10" id="KW-1133">Transmembrane helix</keyword>
<evidence type="ECO:0000256" key="8">
    <source>
        <dbReference type="ARBA" id="ARBA00022989"/>
    </source>
</evidence>
<dbReference type="InterPro" id="IPR036888">
    <property type="entry name" value="DNA_integrity_DisA_N_sf"/>
</dbReference>
<keyword evidence="5 10" id="KW-0548">Nucleotidyltransferase</keyword>
<dbReference type="InterPro" id="IPR050338">
    <property type="entry name" value="DisA"/>
</dbReference>
<evidence type="ECO:0000256" key="1">
    <source>
        <dbReference type="ARBA" id="ARBA00000877"/>
    </source>
</evidence>
<keyword evidence="2 10" id="KW-1003">Cell membrane</keyword>
<evidence type="ECO:0000256" key="4">
    <source>
        <dbReference type="ARBA" id="ARBA00022692"/>
    </source>
</evidence>
<accession>A0A0M3DKR9</accession>
<comment type="function">
    <text evidence="10">Catalyzes the condensation of 2 ATP molecules into cyclic di-AMP (c-di-AMP), a second messenger used to regulate differing processes in different bacteria.</text>
</comment>
<evidence type="ECO:0000313" key="12">
    <source>
        <dbReference type="EMBL" id="KKY01972.1"/>
    </source>
</evidence>
<protein>
    <recommendedName>
        <fullName evidence="10">Diadenylate cyclase</fullName>
        <shortName evidence="10">DAC</shortName>
        <ecNumber evidence="10">2.7.7.85</ecNumber>
    </recommendedName>
    <alternativeName>
        <fullName evidence="10">Cyclic-di-AMP synthase</fullName>
        <shortName evidence="10">c-di-AMP synthase</shortName>
    </alternativeName>
</protein>
<gene>
    <name evidence="10" type="primary">dacA</name>
    <name evidence="12" type="ORF">VN21_06070</name>
</gene>
<dbReference type="PATRIC" id="fig|1629550.3.peg.666"/>
<comment type="subunit">
    <text evidence="10">Probably a homodimer.</text>
</comment>
<dbReference type="AlphaFoldDB" id="A0A0M3DKR9"/>
<dbReference type="PANTHER" id="PTHR34185:SF1">
    <property type="entry name" value="DIADENYLATE CYCLASE"/>
    <property type="match status" value="1"/>
</dbReference>
<dbReference type="FunFam" id="3.40.1700.10:FF:000002">
    <property type="entry name" value="Diadenylate cyclase"/>
    <property type="match status" value="1"/>
</dbReference>
<feature type="domain" description="DAC" evidence="11">
    <location>
        <begin position="90"/>
        <end position="253"/>
    </location>
</feature>
<keyword evidence="4 10" id="KW-0812">Transmembrane</keyword>
<dbReference type="Pfam" id="PF02457">
    <property type="entry name" value="DAC"/>
    <property type="match status" value="1"/>
</dbReference>
<dbReference type="NCBIfam" id="TIGR00159">
    <property type="entry name" value="diadenylate cyclase CdaA"/>
    <property type="match status" value="1"/>
</dbReference>
<dbReference type="Proteomes" id="UP000034407">
    <property type="component" value="Unassembled WGS sequence"/>
</dbReference>
<evidence type="ECO:0000256" key="5">
    <source>
        <dbReference type="ARBA" id="ARBA00022695"/>
    </source>
</evidence>
<comment type="caution">
    <text evidence="12">The sequence shown here is derived from an EMBL/GenBank/DDBJ whole genome shotgun (WGS) entry which is preliminary data.</text>
</comment>
<dbReference type="GO" id="GO:0006171">
    <property type="term" value="P:cAMP biosynthetic process"/>
    <property type="evidence" value="ECO:0007669"/>
    <property type="project" value="InterPro"/>
</dbReference>
<dbReference type="RefSeq" id="WP_046822493.1">
    <property type="nucleotide sequence ID" value="NZ_LBBT01000137.1"/>
</dbReference>
<dbReference type="GO" id="GO:0005524">
    <property type="term" value="F:ATP binding"/>
    <property type="evidence" value="ECO:0007669"/>
    <property type="project" value="UniProtKB-UniRule"/>
</dbReference>
<dbReference type="GO" id="GO:0106408">
    <property type="term" value="F:diadenylate cyclase activity"/>
    <property type="evidence" value="ECO:0007669"/>
    <property type="project" value="UniProtKB-EC"/>
</dbReference>
<dbReference type="HAMAP" id="MF_01499">
    <property type="entry name" value="DacA"/>
    <property type="match status" value="1"/>
</dbReference>